<dbReference type="Proteomes" id="UP000823775">
    <property type="component" value="Unassembled WGS sequence"/>
</dbReference>
<evidence type="ECO:0000256" key="1">
    <source>
        <dbReference type="SAM" id="MobiDB-lite"/>
    </source>
</evidence>
<protein>
    <submittedName>
        <fullName evidence="2">Uncharacterized protein</fullName>
    </submittedName>
</protein>
<evidence type="ECO:0000313" key="3">
    <source>
        <dbReference type="Proteomes" id="UP000823775"/>
    </source>
</evidence>
<keyword evidence="3" id="KW-1185">Reference proteome</keyword>
<dbReference type="EMBL" id="JACEIK010053793">
    <property type="protein sequence ID" value="MCE5167132.1"/>
    <property type="molecule type" value="Genomic_DNA"/>
</dbReference>
<feature type="compositionally biased region" description="Polar residues" evidence="1">
    <location>
        <begin position="45"/>
        <end position="55"/>
    </location>
</feature>
<gene>
    <name evidence="2" type="ORF">HAX54_039061</name>
</gene>
<evidence type="ECO:0000313" key="2">
    <source>
        <dbReference type="EMBL" id="MCE5167132.1"/>
    </source>
</evidence>
<comment type="caution">
    <text evidence="2">The sequence shown here is derived from an EMBL/GenBank/DDBJ whole genome shotgun (WGS) entry which is preliminary data.</text>
</comment>
<organism evidence="2 3">
    <name type="scientific">Datura stramonium</name>
    <name type="common">Jimsonweed</name>
    <name type="synonym">Common thornapple</name>
    <dbReference type="NCBI Taxonomy" id="4076"/>
    <lineage>
        <taxon>Eukaryota</taxon>
        <taxon>Viridiplantae</taxon>
        <taxon>Streptophyta</taxon>
        <taxon>Embryophyta</taxon>
        <taxon>Tracheophyta</taxon>
        <taxon>Spermatophyta</taxon>
        <taxon>Magnoliopsida</taxon>
        <taxon>eudicotyledons</taxon>
        <taxon>Gunneridae</taxon>
        <taxon>Pentapetalae</taxon>
        <taxon>asterids</taxon>
        <taxon>lamiids</taxon>
        <taxon>Solanales</taxon>
        <taxon>Solanaceae</taxon>
        <taxon>Solanoideae</taxon>
        <taxon>Datureae</taxon>
        <taxon>Datura</taxon>
    </lineage>
</organism>
<proteinExistence type="predicted"/>
<feature type="region of interest" description="Disordered" evidence="1">
    <location>
        <begin position="1"/>
        <end position="134"/>
    </location>
</feature>
<name>A0ABS8Y752_DATST</name>
<feature type="compositionally biased region" description="Low complexity" evidence="1">
    <location>
        <begin position="1"/>
        <end position="17"/>
    </location>
</feature>
<accession>A0ABS8Y752</accession>
<feature type="compositionally biased region" description="Low complexity" evidence="1">
    <location>
        <begin position="33"/>
        <end position="44"/>
    </location>
</feature>
<sequence length="230" mass="24535">MMAPAGSSGANSGSDSGSWRKYINLSSDNEGNASAASAPTPTSSDCTTFTPSSSFFRGLSDAAPAPELGEEVQQVSLTHSISQTDLWNSLSSSAPTPGQDNQLPLVVEQPPAAGPSEPRRDLSHVPPRSPPSLSLSNQEVLKQFFLEEGTAVEQQDQRGVPEALPLAPAPAEDPELITTSIITKVKQLYPGDQWNPENPLIRGERLFAGGKRKKNLRPMTIEELQIFSTA</sequence>
<feature type="compositionally biased region" description="Polar residues" evidence="1">
    <location>
        <begin position="73"/>
        <end position="102"/>
    </location>
</feature>
<reference evidence="2 3" key="1">
    <citation type="journal article" date="2021" name="BMC Genomics">
        <title>Datura genome reveals duplications of psychoactive alkaloid biosynthetic genes and high mutation rate following tissue culture.</title>
        <authorList>
            <person name="Rajewski A."/>
            <person name="Carter-House D."/>
            <person name="Stajich J."/>
            <person name="Litt A."/>
        </authorList>
    </citation>
    <scope>NUCLEOTIDE SEQUENCE [LARGE SCALE GENOMIC DNA]</scope>
    <source>
        <strain evidence="2">AR-01</strain>
    </source>
</reference>